<dbReference type="Proteomes" id="UP000294360">
    <property type="component" value="Chromosome"/>
</dbReference>
<dbReference type="EMBL" id="LR536450">
    <property type="protein sequence ID" value="VFU10677.1"/>
    <property type="molecule type" value="Genomic_DNA"/>
</dbReference>
<name>A0A4U8Z5R1_METTU</name>
<accession>A0A4U8Z5R1</accession>
<proteinExistence type="predicted"/>
<organism evidence="1 2">
    <name type="scientific">Methylocella tundrae</name>
    <dbReference type="NCBI Taxonomy" id="227605"/>
    <lineage>
        <taxon>Bacteria</taxon>
        <taxon>Pseudomonadati</taxon>
        <taxon>Pseudomonadota</taxon>
        <taxon>Alphaproteobacteria</taxon>
        <taxon>Hyphomicrobiales</taxon>
        <taxon>Beijerinckiaceae</taxon>
        <taxon>Methylocella</taxon>
    </lineage>
</organism>
<sequence>MKYDDGNGDWTAKVSCRNIAIFQHLSIFPFIRGECFAKGRRYAPARALA</sequence>
<gene>
    <name evidence="1" type="ORF">MTUNDRAET4_3796</name>
</gene>
<evidence type="ECO:0000313" key="2">
    <source>
        <dbReference type="Proteomes" id="UP000294360"/>
    </source>
</evidence>
<protein>
    <submittedName>
        <fullName evidence="1">Uncharacterized protein</fullName>
    </submittedName>
</protein>
<dbReference type="AlphaFoldDB" id="A0A4U8Z5R1"/>
<evidence type="ECO:0000313" key="1">
    <source>
        <dbReference type="EMBL" id="VFU10677.1"/>
    </source>
</evidence>
<reference evidence="1 2" key="1">
    <citation type="submission" date="2019-03" db="EMBL/GenBank/DDBJ databases">
        <authorList>
            <person name="Kox A.R. M."/>
        </authorList>
    </citation>
    <scope>NUCLEOTIDE SEQUENCE [LARGE SCALE GENOMIC DNA]</scope>
    <source>
        <strain evidence="1">MTUNDRAET4 annotated genome</strain>
    </source>
</reference>
<dbReference type="KEGG" id="mtun:MTUNDRAET4_3796"/>